<dbReference type="KEGG" id="abs:AZOBR_p350012"/>
<dbReference type="Gene3D" id="3.40.50.1980">
    <property type="entry name" value="Nitrogenase molybdenum iron protein domain"/>
    <property type="match status" value="3"/>
</dbReference>
<gene>
    <name evidence="5" type="primary">nifN</name>
    <name evidence="5" type="ORF">AZOBR_p350012</name>
</gene>
<comment type="function">
    <text evidence="1">This protein may play a role in the biosynthesis of the prosthetic group of nitrogenase (FeMo cofactor).</text>
</comment>
<keyword evidence="5" id="KW-0560">Oxidoreductase</keyword>
<dbReference type="Gene3D" id="6.10.250.1090">
    <property type="match status" value="1"/>
</dbReference>
<evidence type="ECO:0000256" key="2">
    <source>
        <dbReference type="ARBA" id="ARBA00005155"/>
    </source>
</evidence>
<feature type="domain" description="Nitrogenase/oxidoreductase component 1" evidence="4">
    <location>
        <begin position="19"/>
        <end position="435"/>
    </location>
</feature>
<dbReference type="GO" id="GO:0016163">
    <property type="term" value="F:nitrogenase activity"/>
    <property type="evidence" value="ECO:0007669"/>
    <property type="project" value="UniProtKB-EC"/>
</dbReference>
<evidence type="ECO:0000259" key="4">
    <source>
        <dbReference type="Pfam" id="PF00148"/>
    </source>
</evidence>
<dbReference type="Proteomes" id="UP000007319">
    <property type="component" value="Plasmid AZOBR_p3"/>
</dbReference>
<evidence type="ECO:0000313" key="5">
    <source>
        <dbReference type="EMBL" id="CCD02996.1"/>
    </source>
</evidence>
<dbReference type="InterPro" id="IPR000510">
    <property type="entry name" value="Nase/OxRdtase_comp1"/>
</dbReference>
<dbReference type="PANTHER" id="PTHR33712:SF7">
    <property type="entry name" value="LIGHT-INDEPENDENT PROTOCHLOROPHYLLIDE REDUCTASE SUBUNIT B"/>
    <property type="match status" value="1"/>
</dbReference>
<evidence type="ECO:0000313" key="6">
    <source>
        <dbReference type="Proteomes" id="UP000007319"/>
    </source>
</evidence>
<evidence type="ECO:0000256" key="3">
    <source>
        <dbReference type="ARBA" id="ARBA00011002"/>
    </source>
</evidence>
<dbReference type="NCBIfam" id="TIGR01285">
    <property type="entry name" value="nifN"/>
    <property type="match status" value="1"/>
</dbReference>
<keyword evidence="5" id="KW-0614">Plasmid</keyword>
<comment type="pathway">
    <text evidence="2">Cofactor biosynthesis; Fe-Mo cofactor biosynthesis.</text>
</comment>
<comment type="similarity">
    <text evidence="3">Belongs to the NifD/NifK/NifE/NifN family.</text>
</comment>
<reference evidence="5 6" key="1">
    <citation type="journal article" date="2011" name="PLoS Genet.">
        <title>Azospirillum genomes reveal transition of bacteria from aquatic to terrestrial environments.</title>
        <authorList>
            <person name="Wisniewski-Dye F."/>
            <person name="Borziak K."/>
            <person name="Khalsa-Moyers G."/>
            <person name="Alexandre G."/>
            <person name="Sukharnikov L.O."/>
            <person name="Wuichet K."/>
            <person name="Hurst G.B."/>
            <person name="McDonald W.H."/>
            <person name="Robertson J.S."/>
            <person name="Barbe V."/>
            <person name="Calteau A."/>
            <person name="Rouy Z."/>
            <person name="Mangenot S."/>
            <person name="Prigent-Combaret C."/>
            <person name="Normand P."/>
            <person name="Boyer M."/>
            <person name="Siguier P."/>
            <person name="Dessaux Y."/>
            <person name="Elmerich C."/>
            <person name="Condemine G."/>
            <person name="Krishnen G."/>
            <person name="Kennedy I."/>
            <person name="Paterson A.H."/>
            <person name="Gonzalez V."/>
            <person name="Mavingui P."/>
            <person name="Zhulin I.B."/>
        </authorList>
    </citation>
    <scope>NUCLEOTIDE SEQUENCE [LARGE SCALE GENOMIC DNA]</scope>
    <source>
        <strain evidence="5 6">Sp245</strain>
    </source>
</reference>
<geneLocation type="plasmid" evidence="5 6">
    <name>AZOBR_p3</name>
</geneLocation>
<dbReference type="SUPFAM" id="SSF53807">
    <property type="entry name" value="Helical backbone' metal receptor"/>
    <property type="match status" value="1"/>
</dbReference>
<dbReference type="InterPro" id="IPR050152">
    <property type="entry name" value="ChlB/BchB/BchZ"/>
</dbReference>
<dbReference type="EC" id="1.18.6.1" evidence="5"/>
<proteinExistence type="inferred from homology"/>
<dbReference type="Pfam" id="PF00148">
    <property type="entry name" value="Oxidored_nitro"/>
    <property type="match status" value="1"/>
</dbReference>
<dbReference type="GO" id="GO:0065003">
    <property type="term" value="P:protein-containing complex assembly"/>
    <property type="evidence" value="ECO:0007669"/>
    <property type="project" value="InterPro"/>
</dbReference>
<sequence>MTDILTPAKPLSVSPLKVSQPVGASLAFLGLARTMPLEHGARGCTSFNKLFFMRHFREPIALQTTAMDQTTTVIGADGNVVEALRTIAERNQPDVVGLISTGLSEMQGADVPRTVKAFRAACPQHAGMAVVPVNATDTLGCLETGFALAVEAIVDALVPEGWEAGQRRRQVNILAPSMLTPGDVEVLKDWVEAFGLYPIVLPDIGDSLNGHLTADGYSTLTYGGTTRADIAQMGRSAATLVIGRSLGRAADRLKARTGVPDHRFDGLMGIEACDAFTHTLSQLSDRPVPPRVERWRDQLRDAMVDCQFQLGAGRVAMAADADLLASLSVFLSGMGMETVAAVATARAPVLDGLPLDSVVVGDLEDLETLAREDLALRGGAGILIANSHGAEPAARLGMPLVRAGFPLYDTHGGHARVWIGYRGSRNTLFDLANTFAAVYREIAPYRSIYWQGTPRDHETPQ</sequence>
<dbReference type="RefSeq" id="WP_014199506.1">
    <property type="nucleotide sequence ID" value="NC_016595.1"/>
</dbReference>
<evidence type="ECO:0000256" key="1">
    <source>
        <dbReference type="ARBA" id="ARBA00003171"/>
    </source>
</evidence>
<dbReference type="AlphaFoldDB" id="A0A9P1JZZ6"/>
<dbReference type="EMBL" id="HE577330">
    <property type="protein sequence ID" value="CCD02996.1"/>
    <property type="molecule type" value="Genomic_DNA"/>
</dbReference>
<name>A0A9P1JZZ6_9PROT</name>
<keyword evidence="6" id="KW-1185">Reference proteome</keyword>
<dbReference type="PANTHER" id="PTHR33712">
    <property type="entry name" value="LIGHT-INDEPENDENT PROTOCHLOROPHYLLIDE REDUCTASE SUBUNIT B"/>
    <property type="match status" value="1"/>
</dbReference>
<dbReference type="InterPro" id="IPR005975">
    <property type="entry name" value="Nase_Mo-Fe_CF"/>
</dbReference>
<organism evidence="5 6">
    <name type="scientific">Azospirillum baldaniorum</name>
    <dbReference type="NCBI Taxonomy" id="1064539"/>
    <lineage>
        <taxon>Bacteria</taxon>
        <taxon>Pseudomonadati</taxon>
        <taxon>Pseudomonadota</taxon>
        <taxon>Alphaproteobacteria</taxon>
        <taxon>Rhodospirillales</taxon>
        <taxon>Azospirillaceae</taxon>
        <taxon>Azospirillum</taxon>
    </lineage>
</organism>
<protein>
    <submittedName>
        <fullName evidence="5">Nitrogenase reductase-associated ferredoxin,nifN</fullName>
        <ecNumber evidence="5">1.18.6.1</ecNumber>
    </submittedName>
</protein>
<dbReference type="CDD" id="cd01966">
    <property type="entry name" value="Nitrogenase_NifN_1"/>
    <property type="match status" value="1"/>
</dbReference>
<accession>A0A9P1JZZ6</accession>